<proteinExistence type="predicted"/>
<sequence>MSLLALLPVLMPQLPPAAISIGMKLMQHPGVVGPNGSIDSDAIITALPQIAKDDPEIAKFGAKVALRGLGVQPAAADLALDYIFATEGQRDDKERDEFVKKFAQLNSPQGVVYSKLPYGCKECRRIHYTSEDVKLDAYNKPLCIRCGRIINV</sequence>
<accession>A0A9E6XCR1</accession>
<protein>
    <submittedName>
        <fullName evidence="1">Zinc finger protein</fullName>
    </submittedName>
</protein>
<reference evidence="1 2" key="1">
    <citation type="journal article" date="2021" name="Viruses">
        <title>RNA and Sugars, Unique Properties of Bacteriophages Infecting Multidrug Resistant Acinetobacter radioresistens Strain LH6.</title>
        <authorList>
            <person name="Crippen C.S."/>
            <person name="Zhou B."/>
            <person name="Andresen S."/>
            <person name="Patry R.T."/>
            <person name="Muszynski A."/>
            <person name="Parker C.T."/>
            <person name="Cooper K.K."/>
            <person name="Szymanski C.M."/>
        </authorList>
    </citation>
    <scope>NUCLEOTIDE SEQUENCE [LARGE SCALE GENOMIC DNA]</scope>
    <source>
        <strain evidence="1 2">CAP7</strain>
    </source>
</reference>
<evidence type="ECO:0000313" key="2">
    <source>
        <dbReference type="Proteomes" id="UP001054874"/>
    </source>
</evidence>
<dbReference type="EMBL" id="MZ558518">
    <property type="protein sequence ID" value="UBF42580.1"/>
    <property type="molecule type" value="Genomic_RNA"/>
</dbReference>
<organism evidence="1 2">
    <name type="scientific">Acinetobacter phage CAP7</name>
    <dbReference type="NCBI Taxonomy" id="2822590"/>
    <lineage>
        <taxon>Viruses</taxon>
        <taxon>Riboviria</taxon>
        <taxon>Orthornavirae</taxon>
        <taxon>Duplornaviricota</taxon>
        <taxon>Vidaverviricetes</taxon>
        <taxon>Mindivirales</taxon>
        <taxon>Cystoviridae</taxon>
        <taxon>Zetacystovirus</taxon>
        <taxon>Zetacystovirus CAP</taxon>
    </lineage>
</organism>
<evidence type="ECO:0000313" key="1">
    <source>
        <dbReference type="EMBL" id="UBF42580.1"/>
    </source>
</evidence>
<dbReference type="Proteomes" id="UP001054874">
    <property type="component" value="Genome"/>
</dbReference>
<keyword evidence="2" id="KW-1185">Reference proteome</keyword>
<name>A0A9E6XCR1_9VIRU</name>